<dbReference type="GO" id="GO:0003924">
    <property type="term" value="F:GTPase activity"/>
    <property type="evidence" value="ECO:0007669"/>
    <property type="project" value="InterPro"/>
</dbReference>
<dbReference type="NCBIfam" id="TIGR00231">
    <property type="entry name" value="small_GTP"/>
    <property type="match status" value="1"/>
</dbReference>
<dbReference type="GO" id="GO:0032790">
    <property type="term" value="P:ribosome disassembly"/>
    <property type="evidence" value="ECO:0007669"/>
    <property type="project" value="TreeGrafter"/>
</dbReference>
<dbReference type="CDD" id="cd04170">
    <property type="entry name" value="EF-G_bact"/>
    <property type="match status" value="1"/>
</dbReference>
<evidence type="ECO:0000256" key="3">
    <source>
        <dbReference type="ARBA" id="ARBA00022768"/>
    </source>
</evidence>
<evidence type="ECO:0000256" key="2">
    <source>
        <dbReference type="ARBA" id="ARBA00022741"/>
    </source>
</evidence>
<evidence type="ECO:0000313" key="9">
    <source>
        <dbReference type="EMBL" id="SKB37550.1"/>
    </source>
</evidence>
<keyword evidence="10" id="KW-1185">Reference proteome</keyword>
<protein>
    <recommendedName>
        <fullName evidence="1">Elongation factor G</fullName>
    </recommendedName>
</protein>
<dbReference type="InterPro" id="IPR009000">
    <property type="entry name" value="Transl_B-barrel_sf"/>
</dbReference>
<dbReference type="Pfam" id="PF14492">
    <property type="entry name" value="EFG_III"/>
    <property type="match status" value="1"/>
</dbReference>
<dbReference type="PANTHER" id="PTHR43261">
    <property type="entry name" value="TRANSLATION ELONGATION FACTOR G-RELATED"/>
    <property type="match status" value="1"/>
</dbReference>
<evidence type="ECO:0000256" key="5">
    <source>
        <dbReference type="ARBA" id="ARBA00023134"/>
    </source>
</evidence>
<dbReference type="OrthoDB" id="9802948at2"/>
<reference evidence="8 10" key="1">
    <citation type="submission" date="2015-10" db="EMBL/GenBank/DDBJ databases">
        <title>Draft genome of Bosea thiooxidans.</title>
        <authorList>
            <person name="Wang X."/>
        </authorList>
    </citation>
    <scope>NUCLEOTIDE SEQUENCE [LARGE SCALE GENOMIC DNA]</scope>
    <source>
        <strain evidence="8 10">CGMCC 9174</strain>
    </source>
</reference>
<dbReference type="InterPro" id="IPR041095">
    <property type="entry name" value="EFG_II"/>
</dbReference>
<dbReference type="EMBL" id="LMAR01000024">
    <property type="protein sequence ID" value="KQK31298.1"/>
    <property type="molecule type" value="Genomic_DNA"/>
</dbReference>
<dbReference type="Proteomes" id="UP000051562">
    <property type="component" value="Unassembled WGS sequence"/>
</dbReference>
<evidence type="ECO:0000259" key="7">
    <source>
        <dbReference type="PROSITE" id="PS51722"/>
    </source>
</evidence>
<dbReference type="InterPro" id="IPR005517">
    <property type="entry name" value="Transl_elong_EFG/EF2_IV"/>
</dbReference>
<comment type="function">
    <text evidence="6">Catalyzes the GTP-dependent ribosomal translocation step during translation elongation. During this step, the ribosome changes from the pre-translocational (PRE) to the post-translocational (POST) state as the newly formed A-site-bound peptidyl-tRNA and P-site-bound deacylated tRNA move to the P and E sites, respectively. Catalyzes the coordinated movement of the two tRNA molecules, the mRNA and conformational changes in the ribosome.</text>
</comment>
<dbReference type="GO" id="GO:0005525">
    <property type="term" value="F:GTP binding"/>
    <property type="evidence" value="ECO:0007669"/>
    <property type="project" value="UniProtKB-KW"/>
</dbReference>
<dbReference type="Gene3D" id="3.30.70.870">
    <property type="entry name" value="Elongation Factor G (Translational Gtpase), domain 3"/>
    <property type="match status" value="1"/>
</dbReference>
<dbReference type="GO" id="GO:0003746">
    <property type="term" value="F:translation elongation factor activity"/>
    <property type="evidence" value="ECO:0007669"/>
    <property type="project" value="UniProtKB-KW"/>
</dbReference>
<dbReference type="Pfam" id="PF00679">
    <property type="entry name" value="EFG_C"/>
    <property type="match status" value="1"/>
</dbReference>
<dbReference type="Pfam" id="PF03764">
    <property type="entry name" value="EFG_IV"/>
    <property type="match status" value="1"/>
</dbReference>
<dbReference type="FunFam" id="3.30.70.240:FF:000001">
    <property type="entry name" value="Elongation factor G"/>
    <property type="match status" value="1"/>
</dbReference>
<name>A0A0Q3T0T7_9HYPH</name>
<evidence type="ECO:0000313" key="10">
    <source>
        <dbReference type="Proteomes" id="UP000051562"/>
    </source>
</evidence>
<proteinExistence type="predicted"/>
<dbReference type="PANTHER" id="PTHR43261:SF7">
    <property type="entry name" value="ELONGATION FACTOR G-LIKE PROTEIN"/>
    <property type="match status" value="1"/>
</dbReference>
<evidence type="ECO:0000256" key="4">
    <source>
        <dbReference type="ARBA" id="ARBA00022917"/>
    </source>
</evidence>
<dbReference type="Pfam" id="PF00009">
    <property type="entry name" value="GTP_EFTU"/>
    <property type="match status" value="1"/>
</dbReference>
<dbReference type="InterPro" id="IPR035649">
    <property type="entry name" value="EFG_V"/>
</dbReference>
<dbReference type="EMBL" id="FUYX01000001">
    <property type="protein sequence ID" value="SKB37550.1"/>
    <property type="molecule type" value="Genomic_DNA"/>
</dbReference>
<feature type="domain" description="Tr-type G" evidence="7">
    <location>
        <begin position="17"/>
        <end position="289"/>
    </location>
</feature>
<dbReference type="InterPro" id="IPR000640">
    <property type="entry name" value="EFG_V-like"/>
</dbReference>
<keyword evidence="3 8" id="KW-0251">Elongation factor</keyword>
<dbReference type="InterPro" id="IPR027417">
    <property type="entry name" value="P-loop_NTPase"/>
</dbReference>
<dbReference type="SUPFAM" id="SSF50447">
    <property type="entry name" value="Translation proteins"/>
    <property type="match status" value="1"/>
</dbReference>
<sequence length="694" mass="74517">MPAAAQNGVSAAGTRRAGPRCIAIVGPFQSGKTTLLESILMRCGALTRTGSVKGGNTVGDAAPEARAHQMSTEPSVATVEFLGDTFHFIDCPGSVEFLHEMRHVLPVVDAAVVVCEADDRKAPALELVLRELEEADIPRFLFLNKIDTASRRVRETLGILQRASRTPLLLRQIPIWKNGIAVGFIDLALERAFIYREHAPSEIVPLAVDETGREKEARFSMLERLADYDDELMEELLGDMEPPRDRIFDDLARELQHRHVVPVLIGAAERGNGVTRLLKALRHEAPGLAETRGRTGILAEGPPLAQVMKSWHSSQGGKLSLARVMRGRLAEGDTVTSSGGVETRIAGVLALKGGEQSRKPAAEEGEVAAFAKLDGIGTGEAFMLGKARAGVVSAIAPPEAVHAVAIMVKDRKDDVRLAAALQKLTEEDTALAMTQIPELGETRLSGQGEMHLRVALEKLAGRYGVTVTSRAPQIGYRESIRGHAGARGRHRKQSGGHGQYGDVVIEVAPLPRGEGIRFVDRISGGVVPRQYIGSVEAGMRDFCEKGPLGFPVVDIEVTLTDGSYHTVDSSDMAFRQAARLAMGEAMPQAKPVLLEPILSVDVVIPSEAMSRASALVSARRGQILGYDTRPGWRGWDQIKALVPESEMPGLIVELRSATSGVGSFSARFDHLAELAGKQAETVVSAQALALAQGR</sequence>
<organism evidence="8 10">
    <name type="scientific">Bosea thiooxidans</name>
    <dbReference type="NCBI Taxonomy" id="53254"/>
    <lineage>
        <taxon>Bacteria</taxon>
        <taxon>Pseudomonadati</taxon>
        <taxon>Pseudomonadota</taxon>
        <taxon>Alphaproteobacteria</taxon>
        <taxon>Hyphomicrobiales</taxon>
        <taxon>Boseaceae</taxon>
        <taxon>Bosea</taxon>
    </lineage>
</organism>
<dbReference type="PROSITE" id="PS51722">
    <property type="entry name" value="G_TR_2"/>
    <property type="match status" value="1"/>
</dbReference>
<evidence type="ECO:0000256" key="6">
    <source>
        <dbReference type="ARBA" id="ARBA00024731"/>
    </source>
</evidence>
<dbReference type="AlphaFoldDB" id="A0A0Q3T0T7"/>
<dbReference type="InterPro" id="IPR000795">
    <property type="entry name" value="T_Tr_GTP-bd_dom"/>
</dbReference>
<dbReference type="InterPro" id="IPR035647">
    <property type="entry name" value="EFG_III/V"/>
</dbReference>
<dbReference type="CDD" id="cd03713">
    <property type="entry name" value="EFG_mtEFG_C"/>
    <property type="match status" value="1"/>
</dbReference>
<evidence type="ECO:0000256" key="1">
    <source>
        <dbReference type="ARBA" id="ARBA00017872"/>
    </source>
</evidence>
<gene>
    <name evidence="8" type="ORF">ARD30_09500</name>
    <name evidence="9" type="ORF">SAMN05660750_00423</name>
</gene>
<dbReference type="InterPro" id="IPR014721">
    <property type="entry name" value="Ribsml_uS5_D2-typ_fold_subgr"/>
</dbReference>
<evidence type="ECO:0000313" key="11">
    <source>
        <dbReference type="Proteomes" id="UP000190130"/>
    </source>
</evidence>
<dbReference type="CDD" id="cd01434">
    <property type="entry name" value="EFG_mtEFG1_IV"/>
    <property type="match status" value="1"/>
</dbReference>
<dbReference type="SMART" id="SM00838">
    <property type="entry name" value="EFG_C"/>
    <property type="match status" value="1"/>
</dbReference>
<dbReference type="SUPFAM" id="SSF54211">
    <property type="entry name" value="Ribosomal protein S5 domain 2-like"/>
    <property type="match status" value="1"/>
</dbReference>
<dbReference type="NCBIfam" id="NF009379">
    <property type="entry name" value="PRK12740.1-3"/>
    <property type="match status" value="1"/>
</dbReference>
<dbReference type="SUPFAM" id="SSF54980">
    <property type="entry name" value="EF-G C-terminal domain-like"/>
    <property type="match status" value="2"/>
</dbReference>
<dbReference type="Gene3D" id="3.30.230.10">
    <property type="match status" value="1"/>
</dbReference>
<dbReference type="Gene3D" id="3.40.50.300">
    <property type="entry name" value="P-loop containing nucleotide triphosphate hydrolases"/>
    <property type="match status" value="1"/>
</dbReference>
<dbReference type="Gene3D" id="2.40.30.10">
    <property type="entry name" value="Translation factors"/>
    <property type="match status" value="1"/>
</dbReference>
<dbReference type="SMART" id="SM00889">
    <property type="entry name" value="EFG_IV"/>
    <property type="match status" value="1"/>
</dbReference>
<dbReference type="RefSeq" id="WP_055727352.1">
    <property type="nucleotide sequence ID" value="NZ_FUYX01000001.1"/>
</dbReference>
<dbReference type="InterPro" id="IPR047872">
    <property type="entry name" value="EFG_IV"/>
</dbReference>
<reference evidence="9 11" key="2">
    <citation type="submission" date="2017-02" db="EMBL/GenBank/DDBJ databases">
        <authorList>
            <person name="Peterson S.W."/>
        </authorList>
    </citation>
    <scope>NUCLEOTIDE SEQUENCE [LARGE SCALE GENOMIC DNA]</scope>
    <source>
        <strain evidence="9 11">DSM 9653</strain>
    </source>
</reference>
<dbReference type="STRING" id="53254.SAMN05660750_00423"/>
<keyword evidence="2" id="KW-0547">Nucleotide-binding</keyword>
<keyword evidence="5" id="KW-0342">GTP-binding</keyword>
<dbReference type="InterPro" id="IPR020568">
    <property type="entry name" value="Ribosomal_Su5_D2-typ_SF"/>
</dbReference>
<dbReference type="InterPro" id="IPR005225">
    <property type="entry name" value="Small_GTP-bd"/>
</dbReference>
<accession>A0A0Q3T0T7</accession>
<dbReference type="SUPFAM" id="SSF52540">
    <property type="entry name" value="P-loop containing nucleoside triphosphate hydrolases"/>
    <property type="match status" value="1"/>
</dbReference>
<dbReference type="Proteomes" id="UP000190130">
    <property type="component" value="Unassembled WGS sequence"/>
</dbReference>
<dbReference type="GO" id="GO:0097216">
    <property type="term" value="F:guanosine tetraphosphate binding"/>
    <property type="evidence" value="ECO:0007669"/>
    <property type="project" value="UniProtKB-ARBA"/>
</dbReference>
<evidence type="ECO:0000313" key="8">
    <source>
        <dbReference type="EMBL" id="KQK31298.1"/>
    </source>
</evidence>
<keyword evidence="4" id="KW-0648">Protein biosynthesis</keyword>
<dbReference type="Gene3D" id="3.30.70.240">
    <property type="match status" value="1"/>
</dbReference>